<dbReference type="SUPFAM" id="SSF53474">
    <property type="entry name" value="alpha/beta-Hydrolases"/>
    <property type="match status" value="1"/>
</dbReference>
<reference evidence="2" key="1">
    <citation type="submission" date="2022-08" db="EMBL/GenBank/DDBJ databases">
        <authorList>
            <person name="Tistechok S."/>
            <person name="Samborskyy M."/>
            <person name="Roman I."/>
        </authorList>
    </citation>
    <scope>NUCLEOTIDE SEQUENCE</scope>
    <source>
        <strain evidence="2">DSM 103496</strain>
    </source>
</reference>
<feature type="domain" description="AB hydrolase-1" evidence="1">
    <location>
        <begin position="25"/>
        <end position="266"/>
    </location>
</feature>
<gene>
    <name evidence="2" type="ORF">NZH93_47405</name>
</gene>
<sequence>MRTTIMTEAGEVHVTSAGNGGGPVVVLSSGLGGAWFDWTATVALLAGAARVIVFDRPGTGDSAPTSVDPTLAREVAVLEAVLGDERAAVFVGHSMATMHVEAFARLRPDRVTGLVLLDPDPESPGAGRPFDLSALVAHWLLQLVPRGAGAAFVRRHGHLVRRWAIEGSTLAKRDPAPEALVRAVYRRPHVAKAVLAELAAYPDQVADLERLRVEHPLPEVPFQVLTAGRKVWPEHTALAKLVPWGRNVLVPGSRHMIPVDRPDAVVMAVRDVLRASHAV</sequence>
<accession>A0A9X2VXA5</accession>
<dbReference type="EMBL" id="JANYMP010000047">
    <property type="protein sequence ID" value="MCS7484503.1"/>
    <property type="molecule type" value="Genomic_DNA"/>
</dbReference>
<name>A0A9X2VXA5_9PSEU</name>
<dbReference type="RefSeq" id="WP_259629950.1">
    <property type="nucleotide sequence ID" value="NZ_JANYMP010000047.1"/>
</dbReference>
<dbReference type="Proteomes" id="UP001141259">
    <property type="component" value="Unassembled WGS sequence"/>
</dbReference>
<keyword evidence="3" id="KW-1185">Reference proteome</keyword>
<proteinExistence type="predicted"/>
<keyword evidence="2" id="KW-0378">Hydrolase</keyword>
<evidence type="ECO:0000313" key="3">
    <source>
        <dbReference type="Proteomes" id="UP001141259"/>
    </source>
</evidence>
<dbReference type="InterPro" id="IPR029058">
    <property type="entry name" value="AB_hydrolase_fold"/>
</dbReference>
<dbReference type="InterPro" id="IPR000073">
    <property type="entry name" value="AB_hydrolase_1"/>
</dbReference>
<dbReference type="AlphaFoldDB" id="A0A9X2VXA5"/>
<dbReference type="GO" id="GO:0016020">
    <property type="term" value="C:membrane"/>
    <property type="evidence" value="ECO:0007669"/>
    <property type="project" value="TreeGrafter"/>
</dbReference>
<dbReference type="InterPro" id="IPR050266">
    <property type="entry name" value="AB_hydrolase_sf"/>
</dbReference>
<dbReference type="Pfam" id="PF12697">
    <property type="entry name" value="Abhydrolase_6"/>
    <property type="match status" value="1"/>
</dbReference>
<protein>
    <submittedName>
        <fullName evidence="2">Alpha/beta hydrolase</fullName>
    </submittedName>
</protein>
<organism evidence="2 3">
    <name type="scientific">Umezawaea endophytica</name>
    <dbReference type="NCBI Taxonomy" id="1654476"/>
    <lineage>
        <taxon>Bacteria</taxon>
        <taxon>Bacillati</taxon>
        <taxon>Actinomycetota</taxon>
        <taxon>Actinomycetes</taxon>
        <taxon>Pseudonocardiales</taxon>
        <taxon>Pseudonocardiaceae</taxon>
        <taxon>Umezawaea</taxon>
    </lineage>
</organism>
<dbReference type="PANTHER" id="PTHR43798:SF33">
    <property type="entry name" value="HYDROLASE, PUTATIVE (AFU_ORTHOLOGUE AFUA_2G14860)-RELATED"/>
    <property type="match status" value="1"/>
</dbReference>
<evidence type="ECO:0000259" key="1">
    <source>
        <dbReference type="Pfam" id="PF12697"/>
    </source>
</evidence>
<dbReference type="Gene3D" id="3.40.50.1820">
    <property type="entry name" value="alpha/beta hydrolase"/>
    <property type="match status" value="1"/>
</dbReference>
<comment type="caution">
    <text evidence="2">The sequence shown here is derived from an EMBL/GenBank/DDBJ whole genome shotgun (WGS) entry which is preliminary data.</text>
</comment>
<dbReference type="GO" id="GO:0016787">
    <property type="term" value="F:hydrolase activity"/>
    <property type="evidence" value="ECO:0007669"/>
    <property type="project" value="UniProtKB-KW"/>
</dbReference>
<evidence type="ECO:0000313" key="2">
    <source>
        <dbReference type="EMBL" id="MCS7484503.1"/>
    </source>
</evidence>
<dbReference type="PANTHER" id="PTHR43798">
    <property type="entry name" value="MONOACYLGLYCEROL LIPASE"/>
    <property type="match status" value="1"/>
</dbReference>